<protein>
    <recommendedName>
        <fullName evidence="4">Orotidine 5'-phosphate decarboxylase</fullName>
        <ecNumber evidence="3">4.1.1.23</ecNumber>
    </recommendedName>
    <alternativeName>
        <fullName evidence="8">OMP decarboxylase</fullName>
    </alternativeName>
</protein>
<dbReference type="NCBIfam" id="TIGR01740">
    <property type="entry name" value="pyrF"/>
    <property type="match status" value="1"/>
</dbReference>
<comment type="function">
    <text evidence="1">Catalyzes the decarboxylation of orotidine 5'-monophosphate (OMP) to uridine 5'-monophosphate (UMP).</text>
</comment>
<feature type="active site" description="For OMPdecase activity" evidence="9">
    <location>
        <position position="73"/>
    </location>
</feature>
<keyword evidence="6" id="KW-0665">Pyrimidine biosynthesis</keyword>
<dbReference type="Gene3D" id="3.20.20.70">
    <property type="entry name" value="Aldolase class I"/>
    <property type="match status" value="1"/>
</dbReference>
<evidence type="ECO:0000256" key="7">
    <source>
        <dbReference type="ARBA" id="ARBA00023239"/>
    </source>
</evidence>
<dbReference type="UniPathway" id="UPA00070">
    <property type="reaction ID" value="UER00120"/>
</dbReference>
<feature type="active site" description="For OMPdecase activity" evidence="9">
    <location>
        <position position="70"/>
    </location>
</feature>
<dbReference type="EMBL" id="PCSZ01000075">
    <property type="protein sequence ID" value="PIP60287.1"/>
    <property type="molecule type" value="Genomic_DNA"/>
</dbReference>
<dbReference type="InterPro" id="IPR001754">
    <property type="entry name" value="OMPdeCOase_dom"/>
</dbReference>
<dbReference type="PANTHER" id="PTHR32119:SF2">
    <property type="entry name" value="OROTIDINE 5'-PHOSPHATE DECARBOXYLASE"/>
    <property type="match status" value="1"/>
</dbReference>
<keyword evidence="7" id="KW-0456">Lyase</keyword>
<feature type="binding site" evidence="10">
    <location>
        <position position="213"/>
    </location>
    <ligand>
        <name>substrate</name>
    </ligand>
</feature>
<feature type="active site" description="For OMPdecase activity" evidence="9">
    <location>
        <position position="68"/>
    </location>
</feature>
<dbReference type="InterPro" id="IPR014732">
    <property type="entry name" value="OMPdecase"/>
</dbReference>
<keyword evidence="5" id="KW-0210">Decarboxylase</keyword>
<dbReference type="GO" id="GO:0004590">
    <property type="term" value="F:orotidine-5'-phosphate decarboxylase activity"/>
    <property type="evidence" value="ECO:0007669"/>
    <property type="project" value="UniProtKB-EC"/>
</dbReference>
<evidence type="ECO:0000256" key="2">
    <source>
        <dbReference type="ARBA" id="ARBA00004861"/>
    </source>
</evidence>
<evidence type="ECO:0000256" key="5">
    <source>
        <dbReference type="ARBA" id="ARBA00022793"/>
    </source>
</evidence>
<dbReference type="AlphaFoldDB" id="A0A2H0BRI8"/>
<evidence type="ECO:0000256" key="9">
    <source>
        <dbReference type="PIRSR" id="PIRSR614732-1"/>
    </source>
</evidence>
<comment type="caution">
    <text evidence="12">The sequence shown here is derived from an EMBL/GenBank/DDBJ whole genome shotgun (WGS) entry which is preliminary data.</text>
</comment>
<evidence type="ECO:0000313" key="12">
    <source>
        <dbReference type="EMBL" id="PIP60287.1"/>
    </source>
</evidence>
<dbReference type="SUPFAM" id="SSF51366">
    <property type="entry name" value="Ribulose-phoshate binding barrel"/>
    <property type="match status" value="1"/>
</dbReference>
<feature type="binding site" evidence="10">
    <location>
        <position position="232"/>
    </location>
    <ligand>
        <name>substrate</name>
    </ligand>
</feature>
<evidence type="ECO:0000256" key="4">
    <source>
        <dbReference type="ARBA" id="ARBA00021923"/>
    </source>
</evidence>
<evidence type="ECO:0000313" key="13">
    <source>
        <dbReference type="Proteomes" id="UP000231581"/>
    </source>
</evidence>
<evidence type="ECO:0000256" key="1">
    <source>
        <dbReference type="ARBA" id="ARBA00002356"/>
    </source>
</evidence>
<dbReference type="GO" id="GO:0044205">
    <property type="term" value="P:'de novo' UMP biosynthetic process"/>
    <property type="evidence" value="ECO:0007669"/>
    <property type="project" value="UniProtKB-UniPathway"/>
</dbReference>
<gene>
    <name evidence="12" type="primary">pyrF</name>
    <name evidence="12" type="ORF">COX00_04065</name>
</gene>
<evidence type="ECO:0000256" key="6">
    <source>
        <dbReference type="ARBA" id="ARBA00022975"/>
    </source>
</evidence>
<proteinExistence type="predicted"/>
<reference evidence="12 13" key="1">
    <citation type="submission" date="2017-09" db="EMBL/GenBank/DDBJ databases">
        <title>Depth-based differentiation of microbial function through sediment-hosted aquifers and enrichment of novel symbionts in the deep terrestrial subsurface.</title>
        <authorList>
            <person name="Probst A.J."/>
            <person name="Ladd B."/>
            <person name="Jarett J.K."/>
            <person name="Geller-Mcgrath D.E."/>
            <person name="Sieber C.M."/>
            <person name="Emerson J.B."/>
            <person name="Anantharaman K."/>
            <person name="Thomas B.C."/>
            <person name="Malmstrom R."/>
            <person name="Stieglmeier M."/>
            <person name="Klingl A."/>
            <person name="Woyke T."/>
            <person name="Ryan C.M."/>
            <person name="Banfield J.F."/>
        </authorList>
    </citation>
    <scope>NUCLEOTIDE SEQUENCE [LARGE SCALE GENOMIC DNA]</scope>
    <source>
        <strain evidence="12">CG22_combo_CG10-13_8_21_14_all_47_17</strain>
    </source>
</reference>
<dbReference type="CDD" id="cd04725">
    <property type="entry name" value="OMP_decarboxylase_like"/>
    <property type="match status" value="1"/>
</dbReference>
<accession>A0A2H0BRI8</accession>
<feature type="domain" description="Orotidine 5'-phosphate decarboxylase" evidence="11">
    <location>
        <begin position="12"/>
        <end position="252"/>
    </location>
</feature>
<evidence type="ECO:0000256" key="10">
    <source>
        <dbReference type="PIRSR" id="PIRSR614732-2"/>
    </source>
</evidence>
<dbReference type="Pfam" id="PF00215">
    <property type="entry name" value="OMPdecase"/>
    <property type="match status" value="1"/>
</dbReference>
<dbReference type="InterPro" id="IPR011060">
    <property type="entry name" value="RibuloseP-bd_barrel"/>
</dbReference>
<dbReference type="PANTHER" id="PTHR32119">
    <property type="entry name" value="OROTIDINE 5'-PHOSPHATE DECARBOXYLASE"/>
    <property type="match status" value="1"/>
</dbReference>
<comment type="pathway">
    <text evidence="2">Pyrimidine metabolism; UMP biosynthesis via de novo pathway; UMP from orotate: step 2/2.</text>
</comment>
<dbReference type="SMART" id="SM00934">
    <property type="entry name" value="OMPdecase"/>
    <property type="match status" value="1"/>
</dbReference>
<sequence>MFPSERIQARDRIILALNAPDCDTAFEILDEVRGSIGAVQIGLNFVTTAGLKEVTRLASRVCTKLFLDFKLHDLPFAVGETVHTLCESRVDMLTLHCAGGPAMLQAALQARDASSHKPLLLGVPLLAHLDFSQLVRMGLMERLPPFEIEKHPDARSRQINKLVRRLAKAGQECGLDGAMCSPHEIQGLRAYCGKNFKLMSAGIQPLWAQIPGQRRMTPSEAIKLGCDYIIIGDAILNPPKGIHGRTEAAKRVLDEVAEALFPS</sequence>
<evidence type="ECO:0000259" key="11">
    <source>
        <dbReference type="SMART" id="SM00934"/>
    </source>
</evidence>
<dbReference type="Proteomes" id="UP000231581">
    <property type="component" value="Unassembled WGS sequence"/>
</dbReference>
<dbReference type="InterPro" id="IPR013785">
    <property type="entry name" value="Aldolase_TIM"/>
</dbReference>
<dbReference type="EC" id="4.1.1.23" evidence="3"/>
<organism evidence="12 13">
    <name type="scientific">Candidatus Uhrbacteria bacterium CG22_combo_CG10-13_8_21_14_all_47_17</name>
    <dbReference type="NCBI Taxonomy" id="1975041"/>
    <lineage>
        <taxon>Bacteria</taxon>
        <taxon>Candidatus Uhriibacteriota</taxon>
    </lineage>
</organism>
<dbReference type="GO" id="GO:0005829">
    <property type="term" value="C:cytosol"/>
    <property type="evidence" value="ECO:0007669"/>
    <property type="project" value="TreeGrafter"/>
</dbReference>
<evidence type="ECO:0000256" key="8">
    <source>
        <dbReference type="ARBA" id="ARBA00033428"/>
    </source>
</evidence>
<name>A0A2H0BRI8_9BACT</name>
<dbReference type="GO" id="GO:0006207">
    <property type="term" value="P:'de novo' pyrimidine nucleobase biosynthetic process"/>
    <property type="evidence" value="ECO:0007669"/>
    <property type="project" value="InterPro"/>
</dbReference>
<evidence type="ECO:0000256" key="3">
    <source>
        <dbReference type="ARBA" id="ARBA00012321"/>
    </source>
</evidence>